<organism evidence="1 2">
    <name type="scientific">Anaerolinea thermophila</name>
    <dbReference type="NCBI Taxonomy" id="167964"/>
    <lineage>
        <taxon>Bacteria</taxon>
        <taxon>Bacillati</taxon>
        <taxon>Chloroflexota</taxon>
        <taxon>Anaerolineae</taxon>
        <taxon>Anaerolineales</taxon>
        <taxon>Anaerolineaceae</taxon>
        <taxon>Anaerolinea</taxon>
    </lineage>
</organism>
<comment type="caution">
    <text evidence="1">The sequence shown here is derived from an EMBL/GenBank/DDBJ whole genome shotgun (WGS) entry which is preliminary data.</text>
</comment>
<gene>
    <name evidence="1" type="ORF">XD73_1221</name>
</gene>
<name>A0A101FWX9_9CHLR</name>
<reference evidence="1 2" key="1">
    <citation type="journal article" date="2015" name="MBio">
        <title>Genome-Resolved Metagenomic Analysis Reveals Roles for Candidate Phyla and Other Microbial Community Members in Biogeochemical Transformations in Oil Reservoirs.</title>
        <authorList>
            <person name="Hu P."/>
            <person name="Tom L."/>
            <person name="Singh A."/>
            <person name="Thomas B.C."/>
            <person name="Baker B.J."/>
            <person name="Piceno Y.M."/>
            <person name="Andersen G.L."/>
            <person name="Banfield J.F."/>
        </authorList>
    </citation>
    <scope>NUCLEOTIDE SEQUENCE [LARGE SCALE GENOMIC DNA]</scope>
    <source>
        <strain evidence="1">46_16</strain>
    </source>
</reference>
<proteinExistence type="predicted"/>
<accession>A0A101FWX9</accession>
<dbReference type="EMBL" id="LGFU01000118">
    <property type="protein sequence ID" value="KUK45905.1"/>
    <property type="molecule type" value="Genomic_DNA"/>
</dbReference>
<evidence type="ECO:0000313" key="1">
    <source>
        <dbReference type="EMBL" id="KUK45905.1"/>
    </source>
</evidence>
<protein>
    <submittedName>
        <fullName evidence="1">Uncharacterized protein</fullName>
    </submittedName>
</protein>
<dbReference type="AlphaFoldDB" id="A0A101FWX9"/>
<sequence length="63" mass="7405">MDDSSEPKTTTIAETETYLAWKAEEPDGETTFHLELNNVTLHFFKEEWQEFLDLVDLVLDEEL</sequence>
<dbReference type="Proteomes" id="UP000064249">
    <property type="component" value="Unassembled WGS sequence"/>
</dbReference>
<evidence type="ECO:0000313" key="2">
    <source>
        <dbReference type="Proteomes" id="UP000064249"/>
    </source>
</evidence>